<dbReference type="GeneID" id="20082449"/>
<proteinExistence type="predicted"/>
<gene>
    <name evidence="1" type="ORF">H310_05399</name>
</gene>
<evidence type="ECO:0000313" key="1">
    <source>
        <dbReference type="EMBL" id="ETW02957.1"/>
    </source>
</evidence>
<protein>
    <submittedName>
        <fullName evidence="1">Uncharacterized protein</fullName>
    </submittedName>
</protein>
<dbReference type="EMBL" id="KI913960">
    <property type="protein sequence ID" value="ETW02957.1"/>
    <property type="molecule type" value="Genomic_DNA"/>
</dbReference>
<organism evidence="1">
    <name type="scientific">Aphanomyces invadans</name>
    <dbReference type="NCBI Taxonomy" id="157072"/>
    <lineage>
        <taxon>Eukaryota</taxon>
        <taxon>Sar</taxon>
        <taxon>Stramenopiles</taxon>
        <taxon>Oomycota</taxon>
        <taxon>Saprolegniomycetes</taxon>
        <taxon>Saprolegniales</taxon>
        <taxon>Verrucalvaceae</taxon>
        <taxon>Aphanomyces</taxon>
    </lineage>
</organism>
<accession>A0A024UAR1</accession>
<name>A0A024UAR1_9STRA</name>
<dbReference type="RefSeq" id="XP_008868341.1">
    <property type="nucleotide sequence ID" value="XM_008870119.1"/>
</dbReference>
<reference evidence="1" key="1">
    <citation type="submission" date="2013-12" db="EMBL/GenBank/DDBJ databases">
        <title>The Genome Sequence of Aphanomyces invadans NJM9701.</title>
        <authorList>
            <consortium name="The Broad Institute Genomics Platform"/>
            <person name="Russ C."/>
            <person name="Tyler B."/>
            <person name="van West P."/>
            <person name="Dieguez-Uribeondo J."/>
            <person name="Young S.K."/>
            <person name="Zeng Q."/>
            <person name="Gargeya S."/>
            <person name="Fitzgerald M."/>
            <person name="Abouelleil A."/>
            <person name="Alvarado L."/>
            <person name="Chapman S.B."/>
            <person name="Gainer-Dewar J."/>
            <person name="Goldberg J."/>
            <person name="Griggs A."/>
            <person name="Gujja S."/>
            <person name="Hansen M."/>
            <person name="Howarth C."/>
            <person name="Imamovic A."/>
            <person name="Ireland A."/>
            <person name="Larimer J."/>
            <person name="McCowan C."/>
            <person name="Murphy C."/>
            <person name="Pearson M."/>
            <person name="Poon T.W."/>
            <person name="Priest M."/>
            <person name="Roberts A."/>
            <person name="Saif S."/>
            <person name="Shea T."/>
            <person name="Sykes S."/>
            <person name="Wortman J."/>
            <person name="Nusbaum C."/>
            <person name="Birren B."/>
        </authorList>
    </citation>
    <scope>NUCLEOTIDE SEQUENCE [LARGE SCALE GENOMIC DNA]</scope>
    <source>
        <strain evidence="1">NJM9701</strain>
    </source>
</reference>
<sequence>MQSVSDQLFLEESLGDYGDVVDEENDTVTYSNPVIVKVIEESEDEGFRTLTNFAPMEFKIVWSVIETELQARWNDGRDRNSKTTPKDALFITLVIMKCYQTWEKHALDFDIKAPTLEKIVLRVVEVISPLIYNYFVVMPTLEQIHVSGRPFASYPYAK</sequence>
<dbReference type="OrthoDB" id="166451at2759"/>
<dbReference type="VEuPathDB" id="FungiDB:H310_05399"/>
<dbReference type="AlphaFoldDB" id="A0A024UAR1"/>